<name>A0AB33TC72_9MYCO</name>
<dbReference type="PROSITE" id="PS50943">
    <property type="entry name" value="HTH_CROC1"/>
    <property type="match status" value="2"/>
</dbReference>
<dbReference type="AlphaFoldDB" id="A0AB33TC72"/>
<dbReference type="SUPFAM" id="SSF47413">
    <property type="entry name" value="lambda repressor-like DNA-binding domains"/>
    <property type="match status" value="2"/>
</dbReference>
<gene>
    <name evidence="2" type="ORF">ERS075527_05507</name>
</gene>
<dbReference type="Gene3D" id="1.10.260.40">
    <property type="entry name" value="lambda repressor-like DNA-binding domains"/>
    <property type="match status" value="2"/>
</dbReference>
<accession>A0AB33TC72</accession>
<dbReference type="Pfam" id="PF01381">
    <property type="entry name" value="HTH_3"/>
    <property type="match status" value="2"/>
</dbReference>
<dbReference type="EMBL" id="CSUW01000025">
    <property type="protein sequence ID" value="CPT71685.1"/>
    <property type="molecule type" value="Genomic_DNA"/>
</dbReference>
<dbReference type="Proteomes" id="UP000038487">
    <property type="component" value="Unassembled WGS sequence"/>
</dbReference>
<evidence type="ECO:0000313" key="3">
    <source>
        <dbReference type="Proteomes" id="UP000038487"/>
    </source>
</evidence>
<dbReference type="GO" id="GO:0003677">
    <property type="term" value="F:DNA binding"/>
    <property type="evidence" value="ECO:0007669"/>
    <property type="project" value="InterPro"/>
</dbReference>
<evidence type="ECO:0000259" key="1">
    <source>
        <dbReference type="PROSITE" id="PS50943"/>
    </source>
</evidence>
<protein>
    <submittedName>
        <fullName evidence="2">Transcriptional regulator</fullName>
    </submittedName>
</protein>
<dbReference type="InterPro" id="IPR001387">
    <property type="entry name" value="Cro/C1-type_HTH"/>
</dbReference>
<feature type="domain" description="HTH cro/C1-type" evidence="1">
    <location>
        <begin position="92"/>
        <end position="143"/>
    </location>
</feature>
<evidence type="ECO:0000313" key="2">
    <source>
        <dbReference type="EMBL" id="CPT71685.1"/>
    </source>
</evidence>
<dbReference type="CDD" id="cd00093">
    <property type="entry name" value="HTH_XRE"/>
    <property type="match status" value="2"/>
</dbReference>
<reference evidence="2 3" key="1">
    <citation type="submission" date="2015-03" db="EMBL/GenBank/DDBJ databases">
        <authorList>
            <consortium name="Pathogen Informatics"/>
            <person name="Murphy D."/>
        </authorList>
    </citation>
    <scope>NUCLEOTIDE SEQUENCE [LARGE SCALE GENOMIC DNA]</scope>
    <source>
        <strain evidence="2 3">PAP036</strain>
    </source>
</reference>
<sequence>MVDSHEQAAGPVVSRRVLRGFTPARFTAVRKPQMTVSDLARITGVAGTTIYGWESGHASPQVDKLAAAMKVLGHPIEEVVLIPPGQRFPSDWRVLAGFTQPQLAAAASMPTTTLQKIERGESLVSDERASILGKILDITGDEYRAAWQRVRERPPGTPA</sequence>
<organism evidence="2 3">
    <name type="scientific">Mycobacteroides abscessus</name>
    <dbReference type="NCBI Taxonomy" id="36809"/>
    <lineage>
        <taxon>Bacteria</taxon>
        <taxon>Bacillati</taxon>
        <taxon>Actinomycetota</taxon>
        <taxon>Actinomycetes</taxon>
        <taxon>Mycobacteriales</taxon>
        <taxon>Mycobacteriaceae</taxon>
        <taxon>Mycobacteroides</taxon>
    </lineage>
</organism>
<comment type="caution">
    <text evidence="2">The sequence shown here is derived from an EMBL/GenBank/DDBJ whole genome shotgun (WGS) entry which is preliminary data.</text>
</comment>
<proteinExistence type="predicted"/>
<feature type="domain" description="HTH cro/C1-type" evidence="1">
    <location>
        <begin position="34"/>
        <end position="79"/>
    </location>
</feature>
<dbReference type="SMART" id="SM00530">
    <property type="entry name" value="HTH_XRE"/>
    <property type="match status" value="2"/>
</dbReference>
<dbReference type="InterPro" id="IPR010982">
    <property type="entry name" value="Lambda_DNA-bd_dom_sf"/>
</dbReference>